<reference evidence="3" key="2">
    <citation type="submission" date="2019-10" db="EMBL/GenBank/DDBJ databases">
        <title>A de novo genome assembly of a pear dwarfing rootstock.</title>
        <authorList>
            <person name="Wang F."/>
            <person name="Wang J."/>
            <person name="Li S."/>
            <person name="Zhang Y."/>
            <person name="Fang M."/>
            <person name="Ma L."/>
            <person name="Zhao Y."/>
            <person name="Jiang S."/>
        </authorList>
    </citation>
    <scope>NUCLEOTIDE SEQUENCE [LARGE SCALE GENOMIC DNA]</scope>
</reference>
<reference evidence="2 3" key="3">
    <citation type="submission" date="2019-11" db="EMBL/GenBank/DDBJ databases">
        <title>A de novo genome assembly of a pear dwarfing rootstock.</title>
        <authorList>
            <person name="Wang F."/>
            <person name="Wang J."/>
            <person name="Li S."/>
            <person name="Zhang Y."/>
            <person name="Fang M."/>
            <person name="Ma L."/>
            <person name="Zhao Y."/>
            <person name="Jiang S."/>
        </authorList>
    </citation>
    <scope>NUCLEOTIDE SEQUENCE [LARGE SCALE GENOMIC DNA]</scope>
    <source>
        <strain evidence="2">S2</strain>
        <tissue evidence="2">Leaf</tissue>
    </source>
</reference>
<protein>
    <submittedName>
        <fullName evidence="2">Uncharacterized protein</fullName>
    </submittedName>
</protein>
<comment type="caution">
    <text evidence="2">The sequence shown here is derived from an EMBL/GenBank/DDBJ whole genome shotgun (WGS) entry which is preliminary data.</text>
</comment>
<name>A0A5N5G096_9ROSA</name>
<evidence type="ECO:0000313" key="3">
    <source>
        <dbReference type="Proteomes" id="UP000327157"/>
    </source>
</evidence>
<gene>
    <name evidence="2" type="ORF">D8674_011941</name>
</gene>
<proteinExistence type="predicted"/>
<feature type="region of interest" description="Disordered" evidence="1">
    <location>
        <begin position="75"/>
        <end position="119"/>
    </location>
</feature>
<accession>A0A5N5G096</accession>
<organism evidence="2 3">
    <name type="scientific">Pyrus ussuriensis x Pyrus communis</name>
    <dbReference type="NCBI Taxonomy" id="2448454"/>
    <lineage>
        <taxon>Eukaryota</taxon>
        <taxon>Viridiplantae</taxon>
        <taxon>Streptophyta</taxon>
        <taxon>Embryophyta</taxon>
        <taxon>Tracheophyta</taxon>
        <taxon>Spermatophyta</taxon>
        <taxon>Magnoliopsida</taxon>
        <taxon>eudicotyledons</taxon>
        <taxon>Gunneridae</taxon>
        <taxon>Pentapetalae</taxon>
        <taxon>rosids</taxon>
        <taxon>fabids</taxon>
        <taxon>Rosales</taxon>
        <taxon>Rosaceae</taxon>
        <taxon>Amygdaloideae</taxon>
        <taxon>Maleae</taxon>
        <taxon>Pyrus</taxon>
    </lineage>
</organism>
<keyword evidence="3" id="KW-1185">Reference proteome</keyword>
<feature type="compositionally biased region" description="Basic and acidic residues" evidence="1">
    <location>
        <begin position="106"/>
        <end position="115"/>
    </location>
</feature>
<evidence type="ECO:0000313" key="2">
    <source>
        <dbReference type="EMBL" id="KAB2608773.1"/>
    </source>
</evidence>
<feature type="compositionally biased region" description="Low complexity" evidence="1">
    <location>
        <begin position="91"/>
        <end position="100"/>
    </location>
</feature>
<dbReference type="EMBL" id="SMOL01000553">
    <property type="protein sequence ID" value="KAB2608773.1"/>
    <property type="molecule type" value="Genomic_DNA"/>
</dbReference>
<dbReference type="Proteomes" id="UP000327157">
    <property type="component" value="Chromosome 14"/>
</dbReference>
<evidence type="ECO:0000256" key="1">
    <source>
        <dbReference type="SAM" id="MobiDB-lite"/>
    </source>
</evidence>
<sequence>MCQNRLPVCHQHINLLRTRENNIFQMQLQITYMDNLSVWSRLQGNGRRSKLKAIVMEMKRKRVLFSLSKRAKSIGKTNGPVAKEPSLAPATSSTTDTVSGDSGGNNKKEEKDRQGNKGKTGYRSCTVGSCMLFSSTTWWFIWYSVEINLVGYVILYDWMNM</sequence>
<dbReference type="AlphaFoldDB" id="A0A5N5G096"/>
<reference evidence="2 3" key="1">
    <citation type="submission" date="2019-09" db="EMBL/GenBank/DDBJ databases">
        <authorList>
            <person name="Ou C."/>
        </authorList>
    </citation>
    <scope>NUCLEOTIDE SEQUENCE [LARGE SCALE GENOMIC DNA]</scope>
    <source>
        <strain evidence="2">S2</strain>
        <tissue evidence="2">Leaf</tissue>
    </source>
</reference>